<gene>
    <name evidence="1" type="ORF">g.45869</name>
</gene>
<dbReference type="AlphaFoldDB" id="A0A146M6K9"/>
<dbReference type="EMBL" id="GDHC01004222">
    <property type="protein sequence ID" value="JAQ14407.1"/>
    <property type="molecule type" value="Transcribed_RNA"/>
</dbReference>
<evidence type="ECO:0000313" key="1">
    <source>
        <dbReference type="EMBL" id="JAQ14407.1"/>
    </source>
</evidence>
<feature type="non-terminal residue" evidence="1">
    <location>
        <position position="235"/>
    </location>
</feature>
<accession>A0A146M6K9</accession>
<sequence>MVVLRTCETGRMKKESRIWEKPWMSERRKFGHMKLDDHLRDGKKPQNFQNYLQMNEEDFDVLLGVVESNAKKDKQNEMENRMPAVGVKTHLLLAHKGVENNEAQSSHQQVTTRKFQQGNQENVKPARTNSVVLPAHQKCWLVPNQRTQPTFQQEAPTTIIIDDDDDDYDDGIKVEEIKSDQSELSAMQTDPLVDSSDGLTNVEIKSELEDDLTSDLVQEIFVPVEIKCEAGFDQI</sequence>
<name>A0A146M6K9_LYGHE</name>
<organism evidence="1">
    <name type="scientific">Lygus hesperus</name>
    <name type="common">Western plant bug</name>
    <dbReference type="NCBI Taxonomy" id="30085"/>
    <lineage>
        <taxon>Eukaryota</taxon>
        <taxon>Metazoa</taxon>
        <taxon>Ecdysozoa</taxon>
        <taxon>Arthropoda</taxon>
        <taxon>Hexapoda</taxon>
        <taxon>Insecta</taxon>
        <taxon>Pterygota</taxon>
        <taxon>Neoptera</taxon>
        <taxon>Paraneoptera</taxon>
        <taxon>Hemiptera</taxon>
        <taxon>Heteroptera</taxon>
        <taxon>Panheteroptera</taxon>
        <taxon>Cimicomorpha</taxon>
        <taxon>Miridae</taxon>
        <taxon>Mirini</taxon>
        <taxon>Lygus</taxon>
    </lineage>
</organism>
<reference evidence="1" key="1">
    <citation type="journal article" date="2016" name="Gigascience">
        <title>De novo construction of an expanded transcriptome assembly for the western tarnished plant bug, Lygus hesperus.</title>
        <authorList>
            <person name="Tassone E.E."/>
            <person name="Geib S.M."/>
            <person name="Hall B."/>
            <person name="Fabrick J.A."/>
            <person name="Brent C.S."/>
            <person name="Hull J.J."/>
        </authorList>
    </citation>
    <scope>NUCLEOTIDE SEQUENCE</scope>
</reference>
<proteinExistence type="predicted"/>
<protein>
    <submittedName>
        <fullName evidence="1">Uncharacterized protein</fullName>
    </submittedName>
</protein>